<feature type="domain" description="F5/8 type C" evidence="1">
    <location>
        <begin position="297"/>
        <end position="418"/>
    </location>
</feature>
<dbReference type="InterPro" id="IPR008979">
    <property type="entry name" value="Galactose-bd-like_sf"/>
</dbReference>
<gene>
    <name evidence="3" type="ORF">M9Y10_019828</name>
    <name evidence="2" type="ORF">M9Y10_032974</name>
</gene>
<reference evidence="3 4" key="1">
    <citation type="submission" date="2024-04" db="EMBL/GenBank/DDBJ databases">
        <title>Tritrichomonas musculus Genome.</title>
        <authorList>
            <person name="Alves-Ferreira E."/>
            <person name="Grigg M."/>
            <person name="Lorenzi H."/>
            <person name="Galac M."/>
        </authorList>
    </citation>
    <scope>NUCLEOTIDE SEQUENCE [LARGE SCALE GENOMIC DNA]</scope>
    <source>
        <strain evidence="3 4">EAF2021</strain>
    </source>
</reference>
<name>A0ABR2HHE7_9EUKA</name>
<dbReference type="Proteomes" id="UP001470230">
    <property type="component" value="Unassembled WGS sequence"/>
</dbReference>
<dbReference type="SUPFAM" id="SSF49785">
    <property type="entry name" value="Galactose-binding domain-like"/>
    <property type="match status" value="1"/>
</dbReference>
<dbReference type="InterPro" id="IPR000421">
    <property type="entry name" value="FA58C"/>
</dbReference>
<evidence type="ECO:0000313" key="3">
    <source>
        <dbReference type="EMBL" id="KAK8847244.1"/>
    </source>
</evidence>
<evidence type="ECO:0000259" key="1">
    <source>
        <dbReference type="Pfam" id="PF00754"/>
    </source>
</evidence>
<dbReference type="Pfam" id="PF00754">
    <property type="entry name" value="F5_F8_type_C"/>
    <property type="match status" value="1"/>
</dbReference>
<protein>
    <recommendedName>
        <fullName evidence="1">F5/8 type C domain-containing protein</fullName>
    </recommendedName>
</protein>
<comment type="caution">
    <text evidence="3">The sequence shown here is derived from an EMBL/GenBank/DDBJ whole genome shotgun (WGS) entry which is preliminary data.</text>
</comment>
<evidence type="ECO:0000313" key="4">
    <source>
        <dbReference type="Proteomes" id="UP001470230"/>
    </source>
</evidence>
<dbReference type="EMBL" id="JAPFFF010000476">
    <property type="protein sequence ID" value="KAK8834180.1"/>
    <property type="molecule type" value="Genomic_DNA"/>
</dbReference>
<proteinExistence type="predicted"/>
<keyword evidence="4" id="KW-1185">Reference proteome</keyword>
<evidence type="ECO:0000313" key="2">
    <source>
        <dbReference type="EMBL" id="KAK8834180.1"/>
    </source>
</evidence>
<dbReference type="Gene3D" id="2.60.120.260">
    <property type="entry name" value="Galactose-binding domain-like"/>
    <property type="match status" value="1"/>
</dbReference>
<organism evidence="3 4">
    <name type="scientific">Tritrichomonas musculus</name>
    <dbReference type="NCBI Taxonomy" id="1915356"/>
    <lineage>
        <taxon>Eukaryota</taxon>
        <taxon>Metamonada</taxon>
        <taxon>Parabasalia</taxon>
        <taxon>Tritrichomonadida</taxon>
        <taxon>Tritrichomonadidae</taxon>
        <taxon>Tritrichomonas</taxon>
    </lineage>
</organism>
<sequence>MNGFGTIKLKKSSITNVPLQTYQQDFTFIVNGKDYKTTRLFSDLISPKICKLHIIDPTIDFFIIDTKEKGNFSYFLDLQNFSEYSIPEEEIPFILEVFNILENKHIEFKIQKDEITLDNVFNLIKKHEKYPQLYYKRLLKEIRFISSHFFEICSKRKEQLKSLSVDLLNDVLNNENLKLNDEDQLLEFINELYLDDSKFYFLYESVHFKNVSSKSIHKFIEIFDINDLTRFIWESLSNRLEDEKSNELILFNEKRYKSIENEINSKQKIFTCYNQNNDLNPGIIHYFANMDKDKINITSSSIFYDKVSPENILIYDNQEKYFCSRNEFSNWLKIDFKENLISPTDYTILSSPNNKGAAHPKNWAIQGSNDNKKWVNLNEQRNCTLINGWSISHTFHIDDPKLRQFRYLRIVTTGMNCWRDNKLMFKSIEFYGTVYKNPK</sequence>
<accession>A0ABR2HHE7</accession>
<dbReference type="EMBL" id="JAPFFF010000028">
    <property type="protein sequence ID" value="KAK8847244.1"/>
    <property type="molecule type" value="Genomic_DNA"/>
</dbReference>